<organism evidence="5 6">
    <name type="scientific">Hypothenemus hampei</name>
    <name type="common">Coffee berry borer</name>
    <dbReference type="NCBI Taxonomy" id="57062"/>
    <lineage>
        <taxon>Eukaryota</taxon>
        <taxon>Metazoa</taxon>
        <taxon>Ecdysozoa</taxon>
        <taxon>Arthropoda</taxon>
        <taxon>Hexapoda</taxon>
        <taxon>Insecta</taxon>
        <taxon>Pterygota</taxon>
        <taxon>Neoptera</taxon>
        <taxon>Endopterygota</taxon>
        <taxon>Coleoptera</taxon>
        <taxon>Polyphaga</taxon>
        <taxon>Cucujiformia</taxon>
        <taxon>Curculionidae</taxon>
        <taxon>Scolytinae</taxon>
        <taxon>Hypothenemus</taxon>
    </lineage>
</organism>
<dbReference type="Pfam" id="PF00098">
    <property type="entry name" value="zf-CCHC"/>
    <property type="match status" value="1"/>
</dbReference>
<keyword evidence="1" id="KW-0479">Metal-binding</keyword>
<evidence type="ECO:0000256" key="1">
    <source>
        <dbReference type="PROSITE-ProRule" id="PRU00047"/>
    </source>
</evidence>
<name>A0ABD1DZS6_HYPHA</name>
<dbReference type="AlphaFoldDB" id="A0ABD1DZS6"/>
<dbReference type="Proteomes" id="UP001566132">
    <property type="component" value="Unassembled WGS sequence"/>
</dbReference>
<feature type="region of interest" description="Disordered" evidence="3">
    <location>
        <begin position="95"/>
        <end position="121"/>
    </location>
</feature>
<keyword evidence="1" id="KW-0862">Zinc</keyword>
<dbReference type="InterPro" id="IPR036875">
    <property type="entry name" value="Znf_CCHC_sf"/>
</dbReference>
<proteinExistence type="predicted"/>
<sequence>MPGSRPKMHLQNVYMSNSNCFAATDSGGVGTPRSGSVGGGQAGPPRSSYDYRGSPGLSDQVPGSMVTGKQEEVVGFASDREANLQWLIDPFSPVKDGEQRRDSTRSLDKTINPNVGRQSCIEAGPFVPPHMGGETAKEDLERFHSINSDANENSEDLHNITLISSEEEEIEQGNKRLRDETSPLAETKKKPKGEETSTKISRMDTTVQQMCKQIDLLDKIVQGSHRPKQELKIVTNTLTSIAAALRKEDLGNVLKELDEISRLQEENRVLRSEIKELKDLKNKEKKILTSTVTQTDTSNAKNYIETLPKIDTYLDFSKVATCEWDESAYTNTELQEGNITKTKDDTTIATIVNKNDTNSENTMYKELAARYPELEEINDDIGILEQVSRIQNNETEKIITKKIMKIIYNGNEEELYNKMEKLKKLTNETKWIAVSCGENYDGIKLRKITEAIFHGSDTQVMVYATNKKGKTTYKQKERNTYAIEVDGQGQSFSEVLKKIKENVSKTNSNNIKGIRSTKENKLLITLEKDKQKMEDVQNDILKIKSIRTKVLEDSKKYAVHIRGMDKLCTLDEVREALEELVPGIGPHLKLSELRPFRNDRQAITVNTDKSHIDKITIHNELRIGFNTCYIEREHFIVKCRKCWASGHVERECRGQDRRDQCYKCGEKGHNAKQCSGVEKCPLCLEEGHRAGSGRCRDFRRNLSMARREENMRRRASTIASVPETPKIKVGQNIVIRPPVLTNVSNQSSQQS</sequence>
<evidence type="ECO:0000313" key="5">
    <source>
        <dbReference type="EMBL" id="KAL1487799.1"/>
    </source>
</evidence>
<dbReference type="EMBL" id="JBDJPC010000018">
    <property type="protein sequence ID" value="KAL1487799.1"/>
    <property type="molecule type" value="Genomic_DNA"/>
</dbReference>
<keyword evidence="6" id="KW-1185">Reference proteome</keyword>
<reference evidence="5 6" key="1">
    <citation type="submission" date="2024-05" db="EMBL/GenBank/DDBJ databases">
        <title>Genetic variation in Jamaican populations of the coffee berry borer (Hypothenemus hampei).</title>
        <authorList>
            <person name="Errbii M."/>
            <person name="Myrie A."/>
        </authorList>
    </citation>
    <scope>NUCLEOTIDE SEQUENCE [LARGE SCALE GENOMIC DNA]</scope>
    <source>
        <strain evidence="5">JA-Hopewell-2020-01-JO</strain>
        <tissue evidence="5">Whole body</tissue>
    </source>
</reference>
<evidence type="ECO:0000313" key="6">
    <source>
        <dbReference type="Proteomes" id="UP001566132"/>
    </source>
</evidence>
<keyword evidence="1" id="KW-0863">Zinc-finger</keyword>
<dbReference type="GO" id="GO:0008270">
    <property type="term" value="F:zinc ion binding"/>
    <property type="evidence" value="ECO:0007669"/>
    <property type="project" value="UniProtKB-KW"/>
</dbReference>
<dbReference type="PROSITE" id="PS50158">
    <property type="entry name" value="ZF_CCHC"/>
    <property type="match status" value="1"/>
</dbReference>
<gene>
    <name evidence="5" type="ORF">ABEB36_015554</name>
</gene>
<dbReference type="SUPFAM" id="SSF57756">
    <property type="entry name" value="Retrovirus zinc finger-like domains"/>
    <property type="match status" value="1"/>
</dbReference>
<evidence type="ECO:0000256" key="3">
    <source>
        <dbReference type="SAM" id="MobiDB-lite"/>
    </source>
</evidence>
<evidence type="ECO:0000256" key="2">
    <source>
        <dbReference type="SAM" id="Coils"/>
    </source>
</evidence>
<keyword evidence="2" id="KW-0175">Coiled coil</keyword>
<feature type="region of interest" description="Disordered" evidence="3">
    <location>
        <begin position="21"/>
        <end position="63"/>
    </location>
</feature>
<feature type="domain" description="CCHC-type" evidence="4">
    <location>
        <begin position="661"/>
        <end position="674"/>
    </location>
</feature>
<evidence type="ECO:0000259" key="4">
    <source>
        <dbReference type="PROSITE" id="PS50158"/>
    </source>
</evidence>
<feature type="compositionally biased region" description="Basic and acidic residues" evidence="3">
    <location>
        <begin position="95"/>
        <end position="108"/>
    </location>
</feature>
<accession>A0ABD1DZS6</accession>
<dbReference type="InterPro" id="IPR001878">
    <property type="entry name" value="Znf_CCHC"/>
</dbReference>
<protein>
    <recommendedName>
        <fullName evidence="4">CCHC-type domain-containing protein</fullName>
    </recommendedName>
</protein>
<dbReference type="Gene3D" id="4.10.60.10">
    <property type="entry name" value="Zinc finger, CCHC-type"/>
    <property type="match status" value="1"/>
</dbReference>
<feature type="region of interest" description="Disordered" evidence="3">
    <location>
        <begin position="165"/>
        <end position="199"/>
    </location>
</feature>
<feature type="compositionally biased region" description="Basic and acidic residues" evidence="3">
    <location>
        <begin position="172"/>
        <end position="197"/>
    </location>
</feature>
<dbReference type="SMART" id="SM00343">
    <property type="entry name" value="ZnF_C2HC"/>
    <property type="match status" value="3"/>
</dbReference>
<feature type="coiled-coil region" evidence="2">
    <location>
        <begin position="253"/>
        <end position="287"/>
    </location>
</feature>
<comment type="caution">
    <text evidence="5">The sequence shown here is derived from an EMBL/GenBank/DDBJ whole genome shotgun (WGS) entry which is preliminary data.</text>
</comment>